<keyword evidence="1" id="KW-0732">Signal</keyword>
<protein>
    <submittedName>
        <fullName evidence="2">Uncharacterized protein</fullName>
    </submittedName>
</protein>
<name>A0ABW4XLA4_9GAMM</name>
<organism evidence="2 3">
    <name type="scientific">Corallincola platygyrae</name>
    <dbReference type="NCBI Taxonomy" id="1193278"/>
    <lineage>
        <taxon>Bacteria</taxon>
        <taxon>Pseudomonadati</taxon>
        <taxon>Pseudomonadota</taxon>
        <taxon>Gammaproteobacteria</taxon>
        <taxon>Alteromonadales</taxon>
        <taxon>Psychromonadaceae</taxon>
        <taxon>Corallincola</taxon>
    </lineage>
</organism>
<accession>A0ABW4XLA4</accession>
<proteinExistence type="predicted"/>
<feature type="signal peptide" evidence="1">
    <location>
        <begin position="1"/>
        <end position="21"/>
    </location>
</feature>
<feature type="chain" id="PRO_5046558660" evidence="1">
    <location>
        <begin position="22"/>
        <end position="145"/>
    </location>
</feature>
<reference evidence="3" key="1">
    <citation type="journal article" date="2019" name="Int. J. Syst. Evol. Microbiol.">
        <title>The Global Catalogue of Microorganisms (GCM) 10K type strain sequencing project: providing services to taxonomists for standard genome sequencing and annotation.</title>
        <authorList>
            <consortium name="The Broad Institute Genomics Platform"/>
            <consortium name="The Broad Institute Genome Sequencing Center for Infectious Disease"/>
            <person name="Wu L."/>
            <person name="Ma J."/>
        </authorList>
    </citation>
    <scope>NUCLEOTIDE SEQUENCE [LARGE SCALE GENOMIC DNA]</scope>
    <source>
        <strain evidence="3">CGMCC 1.10992</strain>
    </source>
</reference>
<gene>
    <name evidence="2" type="ORF">ACFSJ3_06060</name>
</gene>
<evidence type="ECO:0000313" key="2">
    <source>
        <dbReference type="EMBL" id="MFD2095545.1"/>
    </source>
</evidence>
<dbReference type="RefSeq" id="WP_345340382.1">
    <property type="nucleotide sequence ID" value="NZ_BAABLI010000014.1"/>
</dbReference>
<dbReference type="Proteomes" id="UP001597380">
    <property type="component" value="Unassembled WGS sequence"/>
</dbReference>
<evidence type="ECO:0000313" key="3">
    <source>
        <dbReference type="Proteomes" id="UP001597380"/>
    </source>
</evidence>
<comment type="caution">
    <text evidence="2">The sequence shown here is derived from an EMBL/GenBank/DDBJ whole genome shotgun (WGS) entry which is preliminary data.</text>
</comment>
<evidence type="ECO:0000256" key="1">
    <source>
        <dbReference type="SAM" id="SignalP"/>
    </source>
</evidence>
<sequence length="145" mass="16659">MKFSRIYQAVFLLICLCFVTACEEKVRTPEQAALDFFHAIYVANDTDLAASYCLPELAELVKHYHSPHSVKRHIIGFTMDEVELSVSETDADFFRKVATQAEVSIHFKGKVEGFVREDERTVIVVKKGMEWYVQEVKPDMFMTNG</sequence>
<dbReference type="EMBL" id="JBHUHT010000009">
    <property type="protein sequence ID" value="MFD2095545.1"/>
    <property type="molecule type" value="Genomic_DNA"/>
</dbReference>
<dbReference type="PROSITE" id="PS51257">
    <property type="entry name" value="PROKAR_LIPOPROTEIN"/>
    <property type="match status" value="1"/>
</dbReference>
<keyword evidence="3" id="KW-1185">Reference proteome</keyword>